<proteinExistence type="predicted"/>
<evidence type="ECO:0000313" key="2">
    <source>
        <dbReference type="Proteomes" id="UP000075653"/>
    </source>
</evidence>
<protein>
    <submittedName>
        <fullName evidence="1">Uncharacterized protein</fullName>
    </submittedName>
</protein>
<reference evidence="1 2" key="1">
    <citation type="submission" date="2016-01" db="EMBL/GenBank/DDBJ databases">
        <title>Genome sequence of the acidophilic iron oxidising Ferrovum strain Z-31.</title>
        <authorList>
            <person name="Poehlein A."/>
            <person name="Ullrich S.R."/>
            <person name="Schloemann M."/>
            <person name="Muehling M."/>
            <person name="Daniel R."/>
        </authorList>
    </citation>
    <scope>NUCLEOTIDE SEQUENCE [LARGE SCALE GENOMIC DNA]</scope>
    <source>
        <strain evidence="1 2">Z-31</strain>
    </source>
</reference>
<name>A0A149VV64_9PROT</name>
<evidence type="ECO:0000313" key="1">
    <source>
        <dbReference type="EMBL" id="KXW57068.1"/>
    </source>
</evidence>
<sequence>MALGQFDNQPARAQEQFLAVRVGSHDRAVAWQREAQRLGQTVHRVCRKHAGAGTAGGACRALHFRHIRIGHRGVTRLDHRIDQVELDDLLLVVDDLDHLARFHGTAGHEHHRNIEAHRSHQHSGRDLVAVRDAHHRIGAVRVDHVFDGVGDQIARRQRVQHAAMPHRDAVVHGNRIEFLRNTACRFDLARHQLAQILQVHVPRHKLRERIDDGDNRLFEIAILHAGGAPQRARSRHVAALGRGT</sequence>
<organism evidence="1 2">
    <name type="scientific">Ferrovum myxofaciens</name>
    <dbReference type="NCBI Taxonomy" id="416213"/>
    <lineage>
        <taxon>Bacteria</taxon>
        <taxon>Pseudomonadati</taxon>
        <taxon>Pseudomonadota</taxon>
        <taxon>Betaproteobacteria</taxon>
        <taxon>Ferrovales</taxon>
        <taxon>Ferrovaceae</taxon>
        <taxon>Ferrovum</taxon>
    </lineage>
</organism>
<dbReference type="Proteomes" id="UP000075653">
    <property type="component" value="Unassembled WGS sequence"/>
</dbReference>
<dbReference type="EMBL" id="LRRD01000139">
    <property type="protein sequence ID" value="KXW57068.1"/>
    <property type="molecule type" value="Genomic_DNA"/>
</dbReference>
<dbReference type="AlphaFoldDB" id="A0A149VV64"/>
<comment type="caution">
    <text evidence="1">The sequence shown here is derived from an EMBL/GenBank/DDBJ whole genome shotgun (WGS) entry which is preliminary data.</text>
</comment>
<keyword evidence="2" id="KW-1185">Reference proteome</keyword>
<accession>A0A149VV64</accession>
<gene>
    <name evidence="1" type="ORF">FEMY_24150</name>
</gene>